<evidence type="ECO:0000313" key="2">
    <source>
        <dbReference type="EMBL" id="KZV16739.1"/>
    </source>
</evidence>
<accession>A0A2Z7A5K2</accession>
<feature type="compositionally biased region" description="Basic and acidic residues" evidence="1">
    <location>
        <begin position="200"/>
        <end position="219"/>
    </location>
</feature>
<dbReference type="EMBL" id="KV018645">
    <property type="protein sequence ID" value="KZV16739.1"/>
    <property type="molecule type" value="Genomic_DNA"/>
</dbReference>
<organism evidence="2 3">
    <name type="scientific">Dorcoceras hygrometricum</name>
    <dbReference type="NCBI Taxonomy" id="472368"/>
    <lineage>
        <taxon>Eukaryota</taxon>
        <taxon>Viridiplantae</taxon>
        <taxon>Streptophyta</taxon>
        <taxon>Embryophyta</taxon>
        <taxon>Tracheophyta</taxon>
        <taxon>Spermatophyta</taxon>
        <taxon>Magnoliopsida</taxon>
        <taxon>eudicotyledons</taxon>
        <taxon>Gunneridae</taxon>
        <taxon>Pentapetalae</taxon>
        <taxon>asterids</taxon>
        <taxon>lamiids</taxon>
        <taxon>Lamiales</taxon>
        <taxon>Gesneriaceae</taxon>
        <taxon>Didymocarpoideae</taxon>
        <taxon>Trichosporeae</taxon>
        <taxon>Loxocarpinae</taxon>
        <taxon>Dorcoceras</taxon>
    </lineage>
</organism>
<reference evidence="2 3" key="1">
    <citation type="journal article" date="2015" name="Proc. Natl. Acad. Sci. U.S.A.">
        <title>The resurrection genome of Boea hygrometrica: A blueprint for survival of dehydration.</title>
        <authorList>
            <person name="Xiao L."/>
            <person name="Yang G."/>
            <person name="Zhang L."/>
            <person name="Yang X."/>
            <person name="Zhao S."/>
            <person name="Ji Z."/>
            <person name="Zhou Q."/>
            <person name="Hu M."/>
            <person name="Wang Y."/>
            <person name="Chen M."/>
            <person name="Xu Y."/>
            <person name="Jin H."/>
            <person name="Xiao X."/>
            <person name="Hu G."/>
            <person name="Bao F."/>
            <person name="Hu Y."/>
            <person name="Wan P."/>
            <person name="Li L."/>
            <person name="Deng X."/>
            <person name="Kuang T."/>
            <person name="Xiang C."/>
            <person name="Zhu J.K."/>
            <person name="Oliver M.J."/>
            <person name="He Y."/>
        </authorList>
    </citation>
    <scope>NUCLEOTIDE SEQUENCE [LARGE SCALE GENOMIC DNA]</scope>
    <source>
        <strain evidence="3">cv. XS01</strain>
    </source>
</reference>
<proteinExistence type="predicted"/>
<feature type="compositionally biased region" description="Basic and acidic residues" evidence="1">
    <location>
        <begin position="233"/>
        <end position="243"/>
    </location>
</feature>
<sequence>MAAAAGNTSHDSIIARDAAHRLATHGARPCANHSTTVQHGALGQQPAAQQLRWAVASNRPAMCTTTCAQQQIWPAIERPACGRARTNHRARCRASSCHSRRTAVRQPLDHRAAWCARPATSGATIALGGGQQSASHVHNDLRTTANLAGHCASSARPLTHNRARMMRRRTRWRPTIRQSGPRTEGRLLCQPALEGLTRSARTDSPREIDRSKSDHRRQAAADGGRCGGGGGRVWEKRERRPIV</sequence>
<dbReference type="Proteomes" id="UP000250235">
    <property type="component" value="Unassembled WGS sequence"/>
</dbReference>
<protein>
    <submittedName>
        <fullName evidence="2">Uncharacterized protein</fullName>
    </submittedName>
</protein>
<name>A0A2Z7A5K2_9LAMI</name>
<feature type="region of interest" description="Disordered" evidence="1">
    <location>
        <begin position="195"/>
        <end position="243"/>
    </location>
</feature>
<keyword evidence="3" id="KW-1185">Reference proteome</keyword>
<dbReference type="AlphaFoldDB" id="A0A2Z7A5K2"/>
<evidence type="ECO:0000313" key="3">
    <source>
        <dbReference type="Proteomes" id="UP000250235"/>
    </source>
</evidence>
<evidence type="ECO:0000256" key="1">
    <source>
        <dbReference type="SAM" id="MobiDB-lite"/>
    </source>
</evidence>
<gene>
    <name evidence="2" type="ORF">F511_25885</name>
</gene>